<reference evidence="1" key="1">
    <citation type="submission" date="2022-01" db="EMBL/GenBank/DDBJ databases">
        <title>Draft genome of Methanogenium marinum DSM 15558.</title>
        <authorList>
            <person name="Chen S.-C."/>
            <person name="You Y.-T."/>
        </authorList>
    </citation>
    <scope>NUCLEOTIDE SEQUENCE</scope>
    <source>
        <strain evidence="1">DSM 15558</strain>
    </source>
</reference>
<dbReference type="AlphaFoldDB" id="A0A9Q4PV99"/>
<dbReference type="EMBL" id="JAKELO010000002">
    <property type="protein sequence ID" value="MDE4907374.1"/>
    <property type="molecule type" value="Genomic_DNA"/>
</dbReference>
<evidence type="ECO:0000313" key="2">
    <source>
        <dbReference type="Proteomes" id="UP001143747"/>
    </source>
</evidence>
<proteinExistence type="predicted"/>
<name>A0A9Q4PV99_9EURY</name>
<comment type="caution">
    <text evidence="1">The sequence shown here is derived from an EMBL/GenBank/DDBJ whole genome shotgun (WGS) entry which is preliminary data.</text>
</comment>
<gene>
    <name evidence="1" type="ORF">L0665_01905</name>
</gene>
<dbReference type="Proteomes" id="UP001143747">
    <property type="component" value="Unassembled WGS sequence"/>
</dbReference>
<accession>A0A9Q4PV99</accession>
<keyword evidence="2" id="KW-1185">Reference proteome</keyword>
<sequence length="60" mass="6883">MSKVVRIQEDAIDIALSYGPSISEGIRAMETRLKRAERNQLDIETVRAAIREELESFGRY</sequence>
<evidence type="ECO:0000313" key="1">
    <source>
        <dbReference type="EMBL" id="MDE4907374.1"/>
    </source>
</evidence>
<dbReference type="RefSeq" id="WP_274924029.1">
    <property type="nucleotide sequence ID" value="NZ_JAKELO010000002.1"/>
</dbReference>
<organism evidence="1 2">
    <name type="scientific">Methanogenium marinum</name>
    <dbReference type="NCBI Taxonomy" id="348610"/>
    <lineage>
        <taxon>Archaea</taxon>
        <taxon>Methanobacteriati</taxon>
        <taxon>Methanobacteriota</taxon>
        <taxon>Stenosarchaea group</taxon>
        <taxon>Methanomicrobia</taxon>
        <taxon>Methanomicrobiales</taxon>
        <taxon>Methanomicrobiaceae</taxon>
        <taxon>Methanogenium</taxon>
    </lineage>
</organism>
<protein>
    <submittedName>
        <fullName evidence="1">Uncharacterized protein</fullName>
    </submittedName>
</protein>